<evidence type="ECO:0000313" key="1">
    <source>
        <dbReference type="EMBL" id="ETN19037.1"/>
    </source>
</evidence>
<dbReference type="GeneID" id="20174547"/>
<reference evidence="2" key="1">
    <citation type="submission" date="2011-12" db="EMBL/GenBank/DDBJ databases">
        <authorList>
            <consortium name="The Broad Institute Genome Sequencing Platform"/>
            <person name="Russ C."/>
            <person name="Tyler B."/>
            <person name="Panabieres F."/>
            <person name="Shan W."/>
            <person name="Tripathy S."/>
            <person name="Grunwald N."/>
            <person name="Machado M."/>
            <person name="Young S.K."/>
            <person name="Zeng Q."/>
            <person name="Gargeya S."/>
            <person name="Fitzgerald M."/>
            <person name="Haas B."/>
            <person name="Abouelleil A."/>
            <person name="Alvarado L."/>
            <person name="Arachchi H.M."/>
            <person name="Berlin A."/>
            <person name="Chapman S.B."/>
            <person name="Gearin G."/>
            <person name="Goldberg J."/>
            <person name="Griggs A."/>
            <person name="Gujja S."/>
            <person name="Hansen M."/>
            <person name="Heiman D."/>
            <person name="Howarth C."/>
            <person name="Larimer J."/>
            <person name="Lui A."/>
            <person name="MacDonald P.J.P."/>
            <person name="McCowen C."/>
            <person name="Montmayeur A."/>
            <person name="Murphy C."/>
            <person name="Neiman D."/>
            <person name="Pearson M."/>
            <person name="Priest M."/>
            <person name="Roberts A."/>
            <person name="Saif S."/>
            <person name="Shea T."/>
            <person name="Sisk P."/>
            <person name="Stolte C."/>
            <person name="Sykes S."/>
            <person name="Wortman J."/>
            <person name="Nusbaum C."/>
            <person name="Birren B."/>
        </authorList>
    </citation>
    <scope>NUCLEOTIDE SEQUENCE [LARGE SCALE GENOMIC DNA]</scope>
    <source>
        <strain evidence="2">INRA-310</strain>
    </source>
</reference>
<evidence type="ECO:0000313" key="2">
    <source>
        <dbReference type="Proteomes" id="UP000018817"/>
    </source>
</evidence>
<proteinExistence type="predicted"/>
<reference evidence="1 2" key="2">
    <citation type="submission" date="2013-11" db="EMBL/GenBank/DDBJ databases">
        <title>The Genome Sequence of Phytophthora parasitica INRA-310.</title>
        <authorList>
            <consortium name="The Broad Institute Genomics Platform"/>
            <person name="Russ C."/>
            <person name="Tyler B."/>
            <person name="Panabieres F."/>
            <person name="Shan W."/>
            <person name="Tripathy S."/>
            <person name="Grunwald N."/>
            <person name="Machado M."/>
            <person name="Johnson C.S."/>
            <person name="Arredondo F."/>
            <person name="Hong C."/>
            <person name="Coffey M."/>
            <person name="Young S.K."/>
            <person name="Zeng Q."/>
            <person name="Gargeya S."/>
            <person name="Fitzgerald M."/>
            <person name="Abouelleil A."/>
            <person name="Alvarado L."/>
            <person name="Chapman S.B."/>
            <person name="Gainer-Dewar J."/>
            <person name="Goldberg J."/>
            <person name="Griggs A."/>
            <person name="Gujja S."/>
            <person name="Hansen M."/>
            <person name="Howarth C."/>
            <person name="Imamovic A."/>
            <person name="Ireland A."/>
            <person name="Larimer J."/>
            <person name="McCowan C."/>
            <person name="Murphy C."/>
            <person name="Pearson M."/>
            <person name="Poon T.W."/>
            <person name="Priest M."/>
            <person name="Roberts A."/>
            <person name="Saif S."/>
            <person name="Shea T."/>
            <person name="Sykes S."/>
            <person name="Wortman J."/>
            <person name="Nusbaum C."/>
            <person name="Birren B."/>
        </authorList>
    </citation>
    <scope>NUCLEOTIDE SEQUENCE [LARGE SCALE GENOMIC DNA]</scope>
    <source>
        <strain evidence="1 2">INRA-310</strain>
    </source>
</reference>
<dbReference type="OrthoDB" id="128457at2759"/>
<accession>W2R0R4</accession>
<sequence length="288" mass="33880">MTAKRTKAPYGSVPKKTCKKCDRKISCTNISKHIKVCKGIKLPETRSEIRKKSWEKNRAKRVGFQRDQRAAKFFEELQDICAQLREAEGAPALPQPNPEGMSGHPFEVLSFHPSLFEHAFAKAEKHELLSKKWFHAVLLFLHPDKSHHLPQEWQNAQNYTAVRESFKLLPQYKEDMEEASTRTVYKERVRIEKYRLHLQTKFKQRFNNWKAKCKEIRDAKMSEAKKVLIKFAEYADCVSFDDFKVIYYARFLEKDKAYEIKKKAKLEEAATDIRFLETFGAESESHEE</sequence>
<protein>
    <submittedName>
        <fullName evidence="1">Uncharacterized protein</fullName>
    </submittedName>
</protein>
<dbReference type="EMBL" id="KI669565">
    <property type="protein sequence ID" value="ETN19037.1"/>
    <property type="molecule type" value="Genomic_DNA"/>
</dbReference>
<dbReference type="RefSeq" id="XP_008894945.1">
    <property type="nucleotide sequence ID" value="XM_008896697.1"/>
</dbReference>
<dbReference type="VEuPathDB" id="FungiDB:PPTG_04454"/>
<dbReference type="Proteomes" id="UP000018817">
    <property type="component" value="Unassembled WGS sequence"/>
</dbReference>
<name>W2R0R4_PHYN3</name>
<organism evidence="1 2">
    <name type="scientific">Phytophthora nicotianae (strain INRA-310)</name>
    <name type="common">Phytophthora parasitica</name>
    <dbReference type="NCBI Taxonomy" id="761204"/>
    <lineage>
        <taxon>Eukaryota</taxon>
        <taxon>Sar</taxon>
        <taxon>Stramenopiles</taxon>
        <taxon>Oomycota</taxon>
        <taxon>Peronosporomycetes</taxon>
        <taxon>Peronosporales</taxon>
        <taxon>Peronosporaceae</taxon>
        <taxon>Phytophthora</taxon>
    </lineage>
</organism>
<gene>
    <name evidence="1" type="ORF">PPTG_04454</name>
</gene>
<dbReference type="AlphaFoldDB" id="W2R0R4"/>